<organism evidence="3">
    <name type="scientific">hydrothermal vent metagenome</name>
    <dbReference type="NCBI Taxonomy" id="652676"/>
    <lineage>
        <taxon>unclassified sequences</taxon>
        <taxon>metagenomes</taxon>
        <taxon>ecological metagenomes</taxon>
    </lineage>
</organism>
<reference evidence="3" key="1">
    <citation type="submission" date="2016-10" db="EMBL/GenBank/DDBJ databases">
        <authorList>
            <person name="de Groot N.N."/>
        </authorList>
    </citation>
    <scope>NUCLEOTIDE SEQUENCE</scope>
</reference>
<dbReference type="GO" id="GO:0051087">
    <property type="term" value="F:protein-folding chaperone binding"/>
    <property type="evidence" value="ECO:0007669"/>
    <property type="project" value="TreeGrafter"/>
</dbReference>
<gene>
    <name evidence="3" type="ORF">MNB_SV-8-1486</name>
</gene>
<dbReference type="InterPro" id="IPR037124">
    <property type="entry name" value="Chaperonin_GroES_sf"/>
</dbReference>
<dbReference type="GO" id="GO:0005524">
    <property type="term" value="F:ATP binding"/>
    <property type="evidence" value="ECO:0007669"/>
    <property type="project" value="InterPro"/>
</dbReference>
<dbReference type="PANTHER" id="PTHR10772">
    <property type="entry name" value="10 KDA HEAT SHOCK PROTEIN"/>
    <property type="match status" value="1"/>
</dbReference>
<comment type="similarity">
    <text evidence="1">Belongs to the GroES chaperonin family.</text>
</comment>
<dbReference type="AlphaFoldDB" id="A0A1W1BK06"/>
<dbReference type="GO" id="GO:0046872">
    <property type="term" value="F:metal ion binding"/>
    <property type="evidence" value="ECO:0007669"/>
    <property type="project" value="TreeGrafter"/>
</dbReference>
<dbReference type="PRINTS" id="PR00297">
    <property type="entry name" value="CHAPERONIN10"/>
</dbReference>
<evidence type="ECO:0000313" key="3">
    <source>
        <dbReference type="EMBL" id="SFV53862.1"/>
    </source>
</evidence>
<name>A0A1W1BK06_9ZZZZ</name>
<dbReference type="GO" id="GO:0044183">
    <property type="term" value="F:protein folding chaperone"/>
    <property type="evidence" value="ECO:0007669"/>
    <property type="project" value="InterPro"/>
</dbReference>
<protein>
    <submittedName>
        <fullName evidence="3">Heat shock protein 60 family co-chaperone GroES</fullName>
    </submittedName>
</protein>
<evidence type="ECO:0000256" key="2">
    <source>
        <dbReference type="ARBA" id="ARBA00023186"/>
    </source>
</evidence>
<dbReference type="PROSITE" id="PS00681">
    <property type="entry name" value="CHAPERONINS_CPN10"/>
    <property type="match status" value="1"/>
</dbReference>
<dbReference type="GO" id="GO:0051082">
    <property type="term" value="F:unfolded protein binding"/>
    <property type="evidence" value="ECO:0007669"/>
    <property type="project" value="TreeGrafter"/>
</dbReference>
<dbReference type="EMBL" id="FPHD01000022">
    <property type="protein sequence ID" value="SFV53862.1"/>
    <property type="molecule type" value="Genomic_DNA"/>
</dbReference>
<dbReference type="FunFam" id="2.30.33.40:FF:000001">
    <property type="entry name" value="10 kDa chaperonin"/>
    <property type="match status" value="1"/>
</dbReference>
<keyword evidence="2" id="KW-0143">Chaperone</keyword>
<accession>A0A1W1BK06</accession>
<dbReference type="SUPFAM" id="SSF50129">
    <property type="entry name" value="GroES-like"/>
    <property type="match status" value="1"/>
</dbReference>
<dbReference type="InterPro" id="IPR020818">
    <property type="entry name" value="Chaperonin_GroES"/>
</dbReference>
<dbReference type="PANTHER" id="PTHR10772:SF63">
    <property type="entry name" value="20 KDA CHAPERONIN, CHLOROPLASTIC"/>
    <property type="match status" value="1"/>
</dbReference>
<dbReference type="NCBIfam" id="NF001537">
    <property type="entry name" value="PRK00364.3-3"/>
    <property type="match status" value="1"/>
</dbReference>
<dbReference type="CDD" id="cd00320">
    <property type="entry name" value="cpn10"/>
    <property type="match status" value="1"/>
</dbReference>
<dbReference type="Pfam" id="PF00166">
    <property type="entry name" value="Cpn10"/>
    <property type="match status" value="1"/>
</dbReference>
<dbReference type="InterPro" id="IPR018369">
    <property type="entry name" value="Chaprnonin_Cpn10_CS"/>
</dbReference>
<dbReference type="HAMAP" id="MF_00580">
    <property type="entry name" value="CH10"/>
    <property type="match status" value="1"/>
</dbReference>
<dbReference type="InterPro" id="IPR011032">
    <property type="entry name" value="GroES-like_sf"/>
</dbReference>
<proteinExistence type="inferred from homology"/>
<dbReference type="SMART" id="SM00883">
    <property type="entry name" value="Cpn10"/>
    <property type="match status" value="1"/>
</dbReference>
<sequence length="88" mass="9447">MAFIPLANRVLVEREEQTNTTASGIIIPDTAKEKPLQGKVIAVGPEAKEAGISEGDTVVFADFSGMEIMIEGSEYLILLSKEILGLIK</sequence>
<keyword evidence="3" id="KW-0346">Stress response</keyword>
<dbReference type="Gene3D" id="2.30.33.40">
    <property type="entry name" value="GroES chaperonin"/>
    <property type="match status" value="1"/>
</dbReference>
<evidence type="ECO:0000256" key="1">
    <source>
        <dbReference type="ARBA" id="ARBA00006975"/>
    </source>
</evidence>